<accession>A0A2W5ZDN0</accession>
<dbReference type="Gene3D" id="3.40.430.10">
    <property type="entry name" value="Dihydrofolate Reductase, subunit A"/>
    <property type="match status" value="1"/>
</dbReference>
<feature type="compositionally biased region" description="Low complexity" evidence="1">
    <location>
        <begin position="12"/>
        <end position="30"/>
    </location>
</feature>
<dbReference type="InterPro" id="IPR002734">
    <property type="entry name" value="RibDG_C"/>
</dbReference>
<dbReference type="GO" id="GO:0009231">
    <property type="term" value="P:riboflavin biosynthetic process"/>
    <property type="evidence" value="ECO:0007669"/>
    <property type="project" value="InterPro"/>
</dbReference>
<organism evidence="3 4">
    <name type="scientific">Candidatus Aeolococcus gillhamiae</name>
    <dbReference type="NCBI Taxonomy" id="3127015"/>
    <lineage>
        <taxon>Bacteria</taxon>
        <taxon>Bacillati</taxon>
        <taxon>Candidatus Dormiibacterota</taxon>
        <taxon>Candidatus Dormibacteria</taxon>
        <taxon>Candidatus Aeolococcales</taxon>
        <taxon>Candidatus Aeolococcaceae</taxon>
        <taxon>Candidatus Aeolococcus</taxon>
    </lineage>
</organism>
<evidence type="ECO:0000313" key="4">
    <source>
        <dbReference type="Proteomes" id="UP000248724"/>
    </source>
</evidence>
<protein>
    <recommendedName>
        <fullName evidence="2">Bacterial bifunctional deaminase-reductase C-terminal domain-containing protein</fullName>
    </recommendedName>
</protein>
<dbReference type="InterPro" id="IPR024072">
    <property type="entry name" value="DHFR-like_dom_sf"/>
</dbReference>
<gene>
    <name evidence="3" type="ORF">DLM65_06985</name>
</gene>
<dbReference type="Proteomes" id="UP000248724">
    <property type="component" value="Unassembled WGS sequence"/>
</dbReference>
<feature type="region of interest" description="Disordered" evidence="1">
    <location>
        <begin position="1"/>
        <end position="34"/>
    </location>
</feature>
<comment type="caution">
    <text evidence="3">The sequence shown here is derived from an EMBL/GenBank/DDBJ whole genome shotgun (WGS) entry which is preliminary data.</text>
</comment>
<name>A0A2W5ZDN0_9BACT</name>
<sequence>MRTSPGVHRCAPRCARSSSPRSSLPSPTASGRRWECTPAPEVQPSGLFEVLAEIETSPPRCVLEEEYGAALRLDSDRVAVNFVSTIDGIVSFGKDTDESRAVGGGIAADRTLMAMLRSVAGVIVVGVGTLRATTNHQWTPRALAPERAADMDALRAAAGLPADPAPLLVVSGSNVLPRDAEAVGRPAVPLHVLSADGVLPAAEALARTGAPTSAAPVSAAAVVEAARQLSEGGPVLCEGGPHLFGTLLDGRVPIDLFLTVAPQLAGRSNHSAERRSLVEGVALPSFTRRGTLRSVRRADNHLLLRYRIDAAGNA</sequence>
<proteinExistence type="predicted"/>
<evidence type="ECO:0000313" key="3">
    <source>
        <dbReference type="EMBL" id="PZR80916.1"/>
    </source>
</evidence>
<dbReference type="EMBL" id="QHBU01000130">
    <property type="protein sequence ID" value="PZR80916.1"/>
    <property type="molecule type" value="Genomic_DNA"/>
</dbReference>
<dbReference type="AlphaFoldDB" id="A0A2W5ZDN0"/>
<dbReference type="SUPFAM" id="SSF53597">
    <property type="entry name" value="Dihydrofolate reductase-like"/>
    <property type="match status" value="1"/>
</dbReference>
<evidence type="ECO:0000259" key="2">
    <source>
        <dbReference type="Pfam" id="PF01872"/>
    </source>
</evidence>
<feature type="domain" description="Bacterial bifunctional deaminase-reductase C-terminal" evidence="2">
    <location>
        <begin position="78"/>
        <end position="288"/>
    </location>
</feature>
<evidence type="ECO:0000256" key="1">
    <source>
        <dbReference type="SAM" id="MobiDB-lite"/>
    </source>
</evidence>
<dbReference type="GO" id="GO:0008703">
    <property type="term" value="F:5-amino-6-(5-phosphoribosylamino)uracil reductase activity"/>
    <property type="evidence" value="ECO:0007669"/>
    <property type="project" value="InterPro"/>
</dbReference>
<dbReference type="Pfam" id="PF01872">
    <property type="entry name" value="RibD_C"/>
    <property type="match status" value="1"/>
</dbReference>
<reference evidence="3 4" key="1">
    <citation type="journal article" date="2017" name="Nature">
        <title>Atmospheric trace gases support primary production in Antarctic desert surface soil.</title>
        <authorList>
            <person name="Ji M."/>
            <person name="Greening C."/>
            <person name="Vanwonterghem I."/>
            <person name="Carere C.R."/>
            <person name="Bay S.K."/>
            <person name="Steen J.A."/>
            <person name="Montgomery K."/>
            <person name="Lines T."/>
            <person name="Beardall J."/>
            <person name="van Dorst J."/>
            <person name="Snape I."/>
            <person name="Stott M.B."/>
            <person name="Hugenholtz P."/>
            <person name="Ferrari B.C."/>
        </authorList>
    </citation>
    <scope>NUCLEOTIDE SEQUENCE [LARGE SCALE GENOMIC DNA]</scope>
    <source>
        <strain evidence="3">RRmetagenome_bin12</strain>
    </source>
</reference>